<dbReference type="InterPro" id="IPR000424">
    <property type="entry name" value="Primosome_PriB/ssb"/>
</dbReference>
<dbReference type="SUPFAM" id="SSF50249">
    <property type="entry name" value="Nucleic acid-binding proteins"/>
    <property type="match status" value="1"/>
</dbReference>
<sequence>MKKACPFQFLIRNATLFSLQRLASFSSYSSAIPRSLSSSTDEDDVEAEEGGSSVYRHALQHQRPTTIRWQPQLENSVSFIGRVGGPLEIYKTKGDDFGAYTFIHVGYPGRSNCTFRMQVEMWDDMAKVGNQHLKKNDTVYVSGRLGSYKKADGNGNLISFYKIIVKDLYYVAPCDQGPISQNPEELQSKAGQKSVESQSKPCQKSVESQSKPIERTKESQSVRAMSLATDSGESGLGNCANHLYLWQLFFCKPYEWWDKRKNKQNSSSPDFKHKNTGENLWLRPDDPPWVKRQLQLLDLEIAKQRRAQGGCESGIGRKSQHHLWHVFFRNPHEWRDNRQNKKNSRSPDFKHKFSGEALWMSEDDPPWVKRQLQFHDSNMAKQGQGENVFKWKFDGEELI</sequence>
<dbReference type="PROSITE" id="PS50935">
    <property type="entry name" value="SSB"/>
    <property type="match status" value="1"/>
</dbReference>
<accession>A0A2C9U052</accession>
<dbReference type="GO" id="GO:0042645">
    <property type="term" value="C:mitochondrial nucleoid"/>
    <property type="evidence" value="ECO:0000318"/>
    <property type="project" value="GO_Central"/>
</dbReference>
<dbReference type="STRING" id="3983.A0A2C9U052"/>
<dbReference type="InterPro" id="IPR012340">
    <property type="entry name" value="NA-bd_OB-fold"/>
</dbReference>
<gene>
    <name evidence="4" type="ORF">MANES_18G034800</name>
</gene>
<feature type="compositionally biased region" description="Acidic residues" evidence="3">
    <location>
        <begin position="40"/>
        <end position="49"/>
    </location>
</feature>
<reference evidence="4" key="1">
    <citation type="submission" date="2016-02" db="EMBL/GenBank/DDBJ databases">
        <title>WGS assembly of Manihot esculenta.</title>
        <authorList>
            <person name="Bredeson J.V."/>
            <person name="Prochnik S.E."/>
            <person name="Lyons J.B."/>
            <person name="Schmutz J."/>
            <person name="Grimwood J."/>
            <person name="Vrebalov J."/>
            <person name="Bart R.S."/>
            <person name="Amuge T."/>
            <person name="Ferguson M.E."/>
            <person name="Green R."/>
            <person name="Putnam N."/>
            <person name="Stites J."/>
            <person name="Rounsley S."/>
            <person name="Rokhsar D.S."/>
        </authorList>
    </citation>
    <scope>NUCLEOTIDE SEQUENCE [LARGE SCALE GENOMIC DNA]</scope>
    <source>
        <tissue evidence="4">Leaf</tissue>
    </source>
</reference>
<keyword evidence="1 2" id="KW-0238">DNA-binding</keyword>
<feature type="region of interest" description="Disordered" evidence="3">
    <location>
        <begin position="181"/>
        <end position="226"/>
    </location>
</feature>
<dbReference type="PANTHER" id="PTHR10302">
    <property type="entry name" value="SINGLE-STRANDED DNA-BINDING PROTEIN"/>
    <property type="match status" value="1"/>
</dbReference>
<dbReference type="InterPro" id="IPR011344">
    <property type="entry name" value="ssDNA-bd"/>
</dbReference>
<feature type="region of interest" description="Disordered" evidence="3">
    <location>
        <begin position="262"/>
        <end position="284"/>
    </location>
</feature>
<feature type="region of interest" description="Disordered" evidence="3">
    <location>
        <begin position="32"/>
        <end position="57"/>
    </location>
</feature>
<evidence type="ECO:0000313" key="4">
    <source>
        <dbReference type="EMBL" id="OAY22894.1"/>
    </source>
</evidence>
<protein>
    <submittedName>
        <fullName evidence="4">Uncharacterized protein</fullName>
    </submittedName>
</protein>
<proteinExistence type="predicted"/>
<dbReference type="EMBL" id="CM004404">
    <property type="protein sequence ID" value="OAY22894.1"/>
    <property type="molecule type" value="Genomic_DNA"/>
</dbReference>
<dbReference type="GO" id="GO:0006260">
    <property type="term" value="P:DNA replication"/>
    <property type="evidence" value="ECO:0000318"/>
    <property type="project" value="GO_Central"/>
</dbReference>
<name>A0A2C9U052_MANES</name>
<evidence type="ECO:0000256" key="3">
    <source>
        <dbReference type="SAM" id="MobiDB-lite"/>
    </source>
</evidence>
<evidence type="ECO:0000256" key="1">
    <source>
        <dbReference type="ARBA" id="ARBA00023125"/>
    </source>
</evidence>
<dbReference type="GO" id="GO:0090297">
    <property type="term" value="P:positive regulation of mitochondrial DNA replication"/>
    <property type="evidence" value="ECO:0000318"/>
    <property type="project" value="GO_Central"/>
</dbReference>
<feature type="compositionally biased region" description="Polar residues" evidence="3">
    <location>
        <begin position="181"/>
        <end position="211"/>
    </location>
</feature>
<dbReference type="AlphaFoldDB" id="A0A2C9U052"/>
<dbReference type="GO" id="GO:0008047">
    <property type="term" value="F:enzyme activator activity"/>
    <property type="evidence" value="ECO:0000318"/>
    <property type="project" value="GO_Central"/>
</dbReference>
<dbReference type="Gene3D" id="2.40.50.140">
    <property type="entry name" value="Nucleic acid-binding proteins"/>
    <property type="match status" value="1"/>
</dbReference>
<dbReference type="GO" id="GO:0003697">
    <property type="term" value="F:single-stranded DNA binding"/>
    <property type="evidence" value="ECO:0000318"/>
    <property type="project" value="GO_Central"/>
</dbReference>
<dbReference type="Pfam" id="PF00436">
    <property type="entry name" value="SSB"/>
    <property type="match status" value="1"/>
</dbReference>
<evidence type="ECO:0000256" key="2">
    <source>
        <dbReference type="PROSITE-ProRule" id="PRU00252"/>
    </source>
</evidence>
<organism evidence="4">
    <name type="scientific">Manihot esculenta</name>
    <name type="common">Cassava</name>
    <name type="synonym">Jatropha manihot</name>
    <dbReference type="NCBI Taxonomy" id="3983"/>
    <lineage>
        <taxon>Eukaryota</taxon>
        <taxon>Viridiplantae</taxon>
        <taxon>Streptophyta</taxon>
        <taxon>Embryophyta</taxon>
        <taxon>Tracheophyta</taxon>
        <taxon>Spermatophyta</taxon>
        <taxon>Magnoliopsida</taxon>
        <taxon>eudicotyledons</taxon>
        <taxon>Gunneridae</taxon>
        <taxon>Pentapetalae</taxon>
        <taxon>rosids</taxon>
        <taxon>fabids</taxon>
        <taxon>Malpighiales</taxon>
        <taxon>Euphorbiaceae</taxon>
        <taxon>Crotonoideae</taxon>
        <taxon>Manihoteae</taxon>
        <taxon>Manihot</taxon>
    </lineage>
</organism>
<dbReference type="PANTHER" id="PTHR10302:SF18">
    <property type="entry name" value="PROTEIN OSB1, MITOCHONDRIAL"/>
    <property type="match status" value="1"/>
</dbReference>